<reference evidence="1 2" key="1">
    <citation type="submission" date="2009-07" db="EMBL/GenBank/DDBJ databases">
        <authorList>
            <person name="Madupu R."/>
            <person name="Sebastian Y."/>
            <person name="Durkin A.S."/>
            <person name="Torralba M."/>
            <person name="Methe B."/>
            <person name="Sutton G.G."/>
            <person name="Strausberg R.L."/>
            <person name="Nelson K.E."/>
        </authorList>
    </citation>
    <scope>NUCLEOTIDE SEQUENCE [LARGE SCALE GENOMIC DNA]</scope>
    <source>
        <strain evidence="1 2">RM3277</strain>
    </source>
</reference>
<dbReference type="eggNOG" id="ENOG5031AYW">
    <property type="taxonomic scope" value="Bacteria"/>
</dbReference>
<dbReference type="STRING" id="553219.CAMSH0001_1824"/>
<name>C6RDA8_9BACT</name>
<protein>
    <submittedName>
        <fullName evidence="1">Uncharacterized protein</fullName>
    </submittedName>
</protein>
<accession>C6RDA8</accession>
<dbReference type="AlphaFoldDB" id="C6RDA8"/>
<dbReference type="EMBL" id="ACVQ01000005">
    <property type="protein sequence ID" value="EET80675.1"/>
    <property type="molecule type" value="Genomic_DNA"/>
</dbReference>
<sequence length="56" mass="6405">MSTKACLFALYFVGIKFYSVTTEEVAPVVKFNSASSRTKILRLIFFYSNLKSNLQM</sequence>
<comment type="caution">
    <text evidence="1">The sequence shown here is derived from an EMBL/GenBank/DDBJ whole genome shotgun (WGS) entry which is preliminary data.</text>
</comment>
<proteinExistence type="predicted"/>
<evidence type="ECO:0000313" key="2">
    <source>
        <dbReference type="Proteomes" id="UP000003107"/>
    </source>
</evidence>
<gene>
    <name evidence="1" type="ORF">CAMSH0001_1824</name>
</gene>
<evidence type="ECO:0000313" key="1">
    <source>
        <dbReference type="EMBL" id="EET80675.1"/>
    </source>
</evidence>
<organism evidence="1 2">
    <name type="scientific">Campylobacter showae RM3277</name>
    <dbReference type="NCBI Taxonomy" id="553219"/>
    <lineage>
        <taxon>Bacteria</taxon>
        <taxon>Pseudomonadati</taxon>
        <taxon>Campylobacterota</taxon>
        <taxon>Epsilonproteobacteria</taxon>
        <taxon>Campylobacterales</taxon>
        <taxon>Campylobacteraceae</taxon>
        <taxon>Campylobacter</taxon>
    </lineage>
</organism>
<dbReference type="Proteomes" id="UP000003107">
    <property type="component" value="Unassembled WGS sequence"/>
</dbReference>
<keyword evidence="2" id="KW-1185">Reference proteome</keyword>